<dbReference type="InterPro" id="IPR036188">
    <property type="entry name" value="FAD/NAD-bd_sf"/>
</dbReference>
<dbReference type="Proteomes" id="UP001501095">
    <property type="component" value="Unassembled WGS sequence"/>
</dbReference>
<evidence type="ECO:0000313" key="1">
    <source>
        <dbReference type="EMBL" id="GAA2516559.1"/>
    </source>
</evidence>
<sequence>MAKAYLVGGGVAALAAAAFLIRDGGFDGGDIHLFEERRPSGGETGADGSADAGWALCGGWLSEDESPCAHDLFAGIPTLDDPAVPVAREWLAGRPEPATGGVARLVDADGTVIGTRSMGFSERDRLELVRCLATPERHLDGKRVSDCFGEHFFTTRFWFLWCTAFAFQPWHSAVEFHRSLRRFLHLLPGLSSRPASPHAGPRLHESLVLPLAAWLRARGVTFRTGCHVTDLGLAPGRGTRVERIDLSRHGRDERIEVAGDDLVLVTNGSTADACGIGSHTAPPPSRPHRSDAWLLWHRLARGRDDFGDPAVFDMHVKESRAESFTVTTEDPAFLKALERCGGHGNGEGVTLTLTGSPWLLTLVNGPRRGGGTLWWGYALRPGRAGDHTPKPMTMCSGREILDEVLHHLPLDASTAARARETSTVVPCLMPYATSPFLARRRDNRPEVVPEGSVNLAFIGRFAEVPDEVTSTVEYAVRTARTAVTELLGLTERPPAVRRALHAPHVLAAALETLHHR</sequence>
<name>A0ABN3N8U1_9ACTN</name>
<comment type="caution">
    <text evidence="1">The sequence shown here is derived from an EMBL/GenBank/DDBJ whole genome shotgun (WGS) entry which is preliminary data.</text>
</comment>
<dbReference type="RefSeq" id="WP_344533419.1">
    <property type="nucleotide sequence ID" value="NZ_BAAATM010000002.1"/>
</dbReference>
<dbReference type="Gene3D" id="3.50.50.60">
    <property type="entry name" value="FAD/NAD(P)-binding domain"/>
    <property type="match status" value="3"/>
</dbReference>
<reference evidence="1 2" key="1">
    <citation type="journal article" date="2019" name="Int. J. Syst. Evol. Microbiol.">
        <title>The Global Catalogue of Microorganisms (GCM) 10K type strain sequencing project: providing services to taxonomists for standard genome sequencing and annotation.</title>
        <authorList>
            <consortium name="The Broad Institute Genomics Platform"/>
            <consortium name="The Broad Institute Genome Sequencing Center for Infectious Disease"/>
            <person name="Wu L."/>
            <person name="Ma J."/>
        </authorList>
    </citation>
    <scope>NUCLEOTIDE SEQUENCE [LARGE SCALE GENOMIC DNA]</scope>
    <source>
        <strain evidence="1 2">JCM 6924</strain>
    </source>
</reference>
<dbReference type="EMBL" id="BAAATM010000002">
    <property type="protein sequence ID" value="GAA2516559.1"/>
    <property type="molecule type" value="Genomic_DNA"/>
</dbReference>
<keyword evidence="2" id="KW-1185">Reference proteome</keyword>
<proteinExistence type="predicted"/>
<dbReference type="InterPro" id="IPR010354">
    <property type="entry name" value="Oleate_hydratase"/>
</dbReference>
<dbReference type="Pfam" id="PF06100">
    <property type="entry name" value="MCRA"/>
    <property type="match status" value="1"/>
</dbReference>
<protein>
    <submittedName>
        <fullName evidence="1">Oleate hydratase</fullName>
    </submittedName>
</protein>
<accession>A0ABN3N8U1</accession>
<dbReference type="PANTHER" id="PTHR37417:SF2">
    <property type="entry name" value="67 KDA MYOSIN-CROSS-REACTIVE ANTIGEN FAMILY PROTEIN (AFU_ORTHOLOGUE AFUA_5G09970)"/>
    <property type="match status" value="1"/>
</dbReference>
<gene>
    <name evidence="1" type="ORF">GCM10010423_05100</name>
</gene>
<dbReference type="PANTHER" id="PTHR37417">
    <property type="entry name" value="67 KDA MYOSIN-CROSS-REACTIVE ANTIGEN FAMILY PROTEIN (AFU_ORTHOLOGUE AFUA_5G09970)"/>
    <property type="match status" value="1"/>
</dbReference>
<organism evidence="1 2">
    <name type="scientific">Streptomyces levis</name>
    <dbReference type="NCBI Taxonomy" id="285566"/>
    <lineage>
        <taxon>Bacteria</taxon>
        <taxon>Bacillati</taxon>
        <taxon>Actinomycetota</taxon>
        <taxon>Actinomycetes</taxon>
        <taxon>Kitasatosporales</taxon>
        <taxon>Streptomycetaceae</taxon>
        <taxon>Streptomyces</taxon>
    </lineage>
</organism>
<evidence type="ECO:0000313" key="2">
    <source>
        <dbReference type="Proteomes" id="UP001501095"/>
    </source>
</evidence>
<dbReference type="SUPFAM" id="SSF51905">
    <property type="entry name" value="FAD/NAD(P)-binding domain"/>
    <property type="match status" value="1"/>
</dbReference>